<accession>A0A1G4I7S1</accession>
<evidence type="ECO:0000313" key="2">
    <source>
        <dbReference type="Proteomes" id="UP000195570"/>
    </source>
</evidence>
<name>A0A1G4I7S1_TRYEQ</name>
<sequence>MVVSSLGSKSESPCLHVASDLFVFSNGVKSFLPSDFPDFDNGGFCFYSESFDVSSCNVCFGNPLDDADYSRGGSMGMRGDAVDGEVCVDEVSMDTMVYCDSVCTVNVEEEGGVGEDAVPFCRQPVPVMLQKSKKRVHGGQLGRDSDDEDAAESYHGWWTFLSVPFFKTHRR</sequence>
<reference evidence="1" key="1">
    <citation type="submission" date="2016-09" db="EMBL/GenBank/DDBJ databases">
        <authorList>
            <person name="Hebert L."/>
            <person name="Moumen B."/>
        </authorList>
    </citation>
    <scope>NUCLEOTIDE SEQUENCE [LARGE SCALE GENOMIC DNA]</scope>
    <source>
        <strain evidence="1">OVI</strain>
    </source>
</reference>
<organism evidence="1 2">
    <name type="scientific">Trypanosoma equiperdum</name>
    <dbReference type="NCBI Taxonomy" id="5694"/>
    <lineage>
        <taxon>Eukaryota</taxon>
        <taxon>Discoba</taxon>
        <taxon>Euglenozoa</taxon>
        <taxon>Kinetoplastea</taxon>
        <taxon>Metakinetoplastina</taxon>
        <taxon>Trypanosomatida</taxon>
        <taxon>Trypanosomatidae</taxon>
        <taxon>Trypanosoma</taxon>
    </lineage>
</organism>
<gene>
    <name evidence="1" type="ORF">TEOVI_000690800</name>
</gene>
<proteinExistence type="predicted"/>
<evidence type="ECO:0000313" key="1">
    <source>
        <dbReference type="EMBL" id="SCU67919.1"/>
    </source>
</evidence>
<dbReference type="EMBL" id="CZPT02000853">
    <property type="protein sequence ID" value="SCU67919.1"/>
    <property type="molecule type" value="Genomic_DNA"/>
</dbReference>
<dbReference type="Proteomes" id="UP000195570">
    <property type="component" value="Unassembled WGS sequence"/>
</dbReference>
<dbReference type="VEuPathDB" id="TriTrypDB:TEOVI_000690800"/>
<comment type="caution">
    <text evidence="1">The sequence shown here is derived from an EMBL/GenBank/DDBJ whole genome shotgun (WGS) entry which is preliminary data.</text>
</comment>
<dbReference type="RefSeq" id="XP_067079170.1">
    <property type="nucleotide sequence ID" value="XM_067223069.1"/>
</dbReference>
<dbReference type="GeneID" id="92380842"/>
<keyword evidence="2" id="KW-1185">Reference proteome</keyword>
<protein>
    <submittedName>
        <fullName evidence="1">Uncharacterized protein</fullName>
    </submittedName>
</protein>
<dbReference type="AlphaFoldDB" id="A0A1G4I7S1"/>